<keyword evidence="1" id="KW-0812">Transmembrane</keyword>
<feature type="transmembrane region" description="Helical" evidence="1">
    <location>
        <begin position="12"/>
        <end position="33"/>
    </location>
</feature>
<keyword evidence="4" id="KW-1185">Reference proteome</keyword>
<organism evidence="3 4">
    <name type="scientific">Marinobacterium stanieri</name>
    <dbReference type="NCBI Taxonomy" id="49186"/>
    <lineage>
        <taxon>Bacteria</taxon>
        <taxon>Pseudomonadati</taxon>
        <taxon>Pseudomonadota</taxon>
        <taxon>Gammaproteobacteria</taxon>
        <taxon>Oceanospirillales</taxon>
        <taxon>Oceanospirillaceae</taxon>
        <taxon>Marinobacterium</taxon>
    </lineage>
</organism>
<dbReference type="STRING" id="49186.SAMN05421647_101358"/>
<protein>
    <submittedName>
        <fullName evidence="3">TadE-like protein</fullName>
    </submittedName>
</protein>
<dbReference type="EMBL" id="FTMN01000001">
    <property type="protein sequence ID" value="SIP92096.1"/>
    <property type="molecule type" value="Genomic_DNA"/>
</dbReference>
<dbReference type="Pfam" id="PF07811">
    <property type="entry name" value="TadE"/>
    <property type="match status" value="1"/>
</dbReference>
<dbReference type="RefSeq" id="WP_076460324.1">
    <property type="nucleotide sequence ID" value="NZ_FTMN01000001.1"/>
</dbReference>
<dbReference type="PROSITE" id="PS00409">
    <property type="entry name" value="PROKAR_NTER_METHYL"/>
    <property type="match status" value="1"/>
</dbReference>
<dbReference type="InterPro" id="IPR012902">
    <property type="entry name" value="N_methyl_site"/>
</dbReference>
<dbReference type="InterPro" id="IPR012495">
    <property type="entry name" value="TadE-like_dom"/>
</dbReference>
<dbReference type="AlphaFoldDB" id="A0A1N6NJD4"/>
<gene>
    <name evidence="3" type="ORF">SAMN05421647_101358</name>
</gene>
<proteinExistence type="predicted"/>
<reference evidence="3 4" key="1">
    <citation type="submission" date="2017-01" db="EMBL/GenBank/DDBJ databases">
        <authorList>
            <person name="Mah S.A."/>
            <person name="Swanson W.J."/>
            <person name="Moy G.W."/>
            <person name="Vacquier V.D."/>
        </authorList>
    </citation>
    <scope>NUCLEOTIDE SEQUENCE [LARGE SCALE GENOMIC DNA]</scope>
    <source>
        <strain evidence="3 4">DSM 7027</strain>
    </source>
</reference>
<name>A0A1N6NJD4_9GAMM</name>
<feature type="domain" description="TadE-like" evidence="2">
    <location>
        <begin position="12"/>
        <end position="54"/>
    </location>
</feature>
<sequence>MSLSCPLKRQAGLTTVEFALVGSVLFIILFGLIEFGRLMFTWNVLDEATRRAARLAVVCPVTASGQSFVREQGAFGGDMLPNFSAANIALTYLQEDGTTLATATENTYYIRTAVTGYQHQMLIPFFDITLDALTFETTLPAESLGVHPVAAGAPACGS</sequence>
<keyword evidence="1" id="KW-1133">Transmembrane helix</keyword>
<evidence type="ECO:0000256" key="1">
    <source>
        <dbReference type="SAM" id="Phobius"/>
    </source>
</evidence>
<evidence type="ECO:0000259" key="2">
    <source>
        <dbReference type="Pfam" id="PF07811"/>
    </source>
</evidence>
<keyword evidence="1" id="KW-0472">Membrane</keyword>
<evidence type="ECO:0000313" key="4">
    <source>
        <dbReference type="Proteomes" id="UP000186895"/>
    </source>
</evidence>
<evidence type="ECO:0000313" key="3">
    <source>
        <dbReference type="EMBL" id="SIP92096.1"/>
    </source>
</evidence>
<accession>A0A1N6NJD4</accession>
<dbReference type="Proteomes" id="UP000186895">
    <property type="component" value="Unassembled WGS sequence"/>
</dbReference>